<name>A0A9D2IY28_9FIRM</name>
<evidence type="ECO:0000313" key="3">
    <source>
        <dbReference type="Proteomes" id="UP000824035"/>
    </source>
</evidence>
<accession>A0A9D2IY28</accession>
<reference evidence="2" key="2">
    <citation type="submission" date="2021-04" db="EMBL/GenBank/DDBJ databases">
        <authorList>
            <person name="Gilroy R."/>
        </authorList>
    </citation>
    <scope>NUCLEOTIDE SEQUENCE</scope>
    <source>
        <strain evidence="2">ChiGjej4B4-18154</strain>
    </source>
</reference>
<evidence type="ECO:0000313" key="2">
    <source>
        <dbReference type="EMBL" id="HIZ29900.1"/>
    </source>
</evidence>
<organism evidence="2 3">
    <name type="scientific">Candidatus Allofournierella merdipullorum</name>
    <dbReference type="NCBI Taxonomy" id="2838595"/>
    <lineage>
        <taxon>Bacteria</taxon>
        <taxon>Bacillati</taxon>
        <taxon>Bacillota</taxon>
        <taxon>Clostridia</taxon>
        <taxon>Eubacteriales</taxon>
        <taxon>Oscillospiraceae</taxon>
        <taxon>Allofournierella</taxon>
    </lineage>
</organism>
<sequence>MIDKNSCDERERVEFTERQIEQIDAIDNAVYETILTFLDKTEDEFPWDMYYIGEVAGAIEDTLLAMGERVHRPAILTEPDGTSRIEEYMEPTKPPDRANHEKKEKPAHER</sequence>
<feature type="region of interest" description="Disordered" evidence="1">
    <location>
        <begin position="75"/>
        <end position="110"/>
    </location>
</feature>
<reference evidence="2" key="1">
    <citation type="journal article" date="2021" name="PeerJ">
        <title>Extensive microbial diversity within the chicken gut microbiome revealed by metagenomics and culture.</title>
        <authorList>
            <person name="Gilroy R."/>
            <person name="Ravi A."/>
            <person name="Getino M."/>
            <person name="Pursley I."/>
            <person name="Horton D.L."/>
            <person name="Alikhan N.F."/>
            <person name="Baker D."/>
            <person name="Gharbi K."/>
            <person name="Hall N."/>
            <person name="Watson M."/>
            <person name="Adriaenssens E.M."/>
            <person name="Foster-Nyarko E."/>
            <person name="Jarju S."/>
            <person name="Secka A."/>
            <person name="Antonio M."/>
            <person name="Oren A."/>
            <person name="Chaudhuri R.R."/>
            <person name="La Ragione R."/>
            <person name="Hildebrand F."/>
            <person name="Pallen M.J."/>
        </authorList>
    </citation>
    <scope>NUCLEOTIDE SEQUENCE</scope>
    <source>
        <strain evidence="2">ChiGjej4B4-18154</strain>
    </source>
</reference>
<dbReference type="AlphaFoldDB" id="A0A9D2IY28"/>
<evidence type="ECO:0000256" key="1">
    <source>
        <dbReference type="SAM" id="MobiDB-lite"/>
    </source>
</evidence>
<comment type="caution">
    <text evidence="2">The sequence shown here is derived from an EMBL/GenBank/DDBJ whole genome shotgun (WGS) entry which is preliminary data.</text>
</comment>
<feature type="compositionally biased region" description="Basic and acidic residues" evidence="1">
    <location>
        <begin position="93"/>
        <end position="110"/>
    </location>
</feature>
<proteinExistence type="predicted"/>
<dbReference type="Proteomes" id="UP000824035">
    <property type="component" value="Unassembled WGS sequence"/>
</dbReference>
<protein>
    <submittedName>
        <fullName evidence="2">Uncharacterized protein</fullName>
    </submittedName>
</protein>
<dbReference type="EMBL" id="DXBV01000016">
    <property type="protein sequence ID" value="HIZ29900.1"/>
    <property type="molecule type" value="Genomic_DNA"/>
</dbReference>
<gene>
    <name evidence="2" type="ORF">H9813_01515</name>
</gene>